<dbReference type="AlphaFoldDB" id="A0A975PG95"/>
<reference evidence="2" key="1">
    <citation type="submission" date="2021-04" db="EMBL/GenBank/DDBJ databases">
        <title>Luteolibacter sp. 32A isolated from the skin of an Anderson's salamander (Ambystoma andersonii).</title>
        <authorList>
            <person name="Spergser J."/>
            <person name="Busse H.-J."/>
        </authorList>
    </citation>
    <scope>NUCLEOTIDE SEQUENCE</scope>
    <source>
        <strain evidence="2">32A</strain>
    </source>
</reference>
<keyword evidence="3" id="KW-1185">Reference proteome</keyword>
<sequence length="163" mass="17451">MLALTPLGIAHTAIGVVALIAGIAAFIRSGRIVPSTLLGKVYIWTTFVTAATGFGIYQHGGFGKPHVLGVLTLIALAIAAAAGKRRSFGKVSPYVETVTYTLTFLFHLIPGTVETTTRLPIDHPLVADREGSELQAAIGVWFLLFLIGAFLQMRALRKRPLPE</sequence>
<feature type="transmembrane region" description="Helical" evidence="1">
    <location>
        <begin position="6"/>
        <end position="29"/>
    </location>
</feature>
<proteinExistence type="predicted"/>
<evidence type="ECO:0008006" key="4">
    <source>
        <dbReference type="Google" id="ProtNLM"/>
    </source>
</evidence>
<dbReference type="RefSeq" id="WP_211632672.1">
    <property type="nucleotide sequence ID" value="NZ_CP073100.1"/>
</dbReference>
<keyword evidence="1" id="KW-0812">Transmembrane</keyword>
<protein>
    <recommendedName>
        <fullName evidence="4">DUF2306 domain-containing protein</fullName>
    </recommendedName>
</protein>
<dbReference type="KEGG" id="lamb:KBB96_04260"/>
<keyword evidence="1" id="KW-0472">Membrane</keyword>
<organism evidence="2 3">
    <name type="scientific">Luteolibacter ambystomatis</name>
    <dbReference type="NCBI Taxonomy" id="2824561"/>
    <lineage>
        <taxon>Bacteria</taxon>
        <taxon>Pseudomonadati</taxon>
        <taxon>Verrucomicrobiota</taxon>
        <taxon>Verrucomicrobiia</taxon>
        <taxon>Verrucomicrobiales</taxon>
        <taxon>Verrucomicrobiaceae</taxon>
        <taxon>Luteolibacter</taxon>
    </lineage>
</organism>
<dbReference type="EMBL" id="CP073100">
    <property type="protein sequence ID" value="QUE52107.1"/>
    <property type="molecule type" value="Genomic_DNA"/>
</dbReference>
<feature type="transmembrane region" description="Helical" evidence="1">
    <location>
        <begin position="41"/>
        <end position="60"/>
    </location>
</feature>
<feature type="transmembrane region" description="Helical" evidence="1">
    <location>
        <begin position="133"/>
        <end position="151"/>
    </location>
</feature>
<gene>
    <name evidence="2" type="ORF">KBB96_04260</name>
</gene>
<dbReference type="Proteomes" id="UP000676169">
    <property type="component" value="Chromosome"/>
</dbReference>
<feature type="transmembrane region" description="Helical" evidence="1">
    <location>
        <begin position="66"/>
        <end position="82"/>
    </location>
</feature>
<evidence type="ECO:0000313" key="3">
    <source>
        <dbReference type="Proteomes" id="UP000676169"/>
    </source>
</evidence>
<evidence type="ECO:0000313" key="2">
    <source>
        <dbReference type="EMBL" id="QUE52107.1"/>
    </source>
</evidence>
<accession>A0A975PG95</accession>
<evidence type="ECO:0000256" key="1">
    <source>
        <dbReference type="SAM" id="Phobius"/>
    </source>
</evidence>
<name>A0A975PG95_9BACT</name>
<feature type="transmembrane region" description="Helical" evidence="1">
    <location>
        <begin position="94"/>
        <end position="113"/>
    </location>
</feature>
<keyword evidence="1" id="KW-1133">Transmembrane helix</keyword>